<evidence type="ECO:0000256" key="1">
    <source>
        <dbReference type="SAM" id="SignalP"/>
    </source>
</evidence>
<sequence>MFILLILIIQINFIFCHDNKEIPLLTKINTQIEIQTQFISNIQTLEDFLSGNKLEINEDNHLFPFHIFLKLSNQDEKLAGEKQKIIIGSWEILIKQSKQFINLLKWGSVEELENIAGSSDNKHPEPPYNFSEFFGNILLM</sequence>
<comment type="caution">
    <text evidence="2">The sequence shown here is derived from an EMBL/GenBank/DDBJ whole genome shotgun (WGS) entry which is preliminary data.</text>
</comment>
<accession>A0A6V7U2L0</accession>
<feature type="signal peptide" evidence="1">
    <location>
        <begin position="1"/>
        <end position="16"/>
    </location>
</feature>
<reference evidence="2 3" key="1">
    <citation type="submission" date="2020-08" db="EMBL/GenBank/DDBJ databases">
        <authorList>
            <person name="Koutsovoulos G."/>
            <person name="Danchin GJ E."/>
        </authorList>
    </citation>
    <scope>NUCLEOTIDE SEQUENCE [LARGE SCALE GENOMIC DNA]</scope>
</reference>
<protein>
    <submittedName>
        <fullName evidence="2">Uncharacterized protein</fullName>
    </submittedName>
</protein>
<dbReference type="AlphaFoldDB" id="A0A6V7U2L0"/>
<organism evidence="2 3">
    <name type="scientific">Meloidogyne enterolobii</name>
    <name type="common">Root-knot nematode worm</name>
    <name type="synonym">Meloidogyne mayaguensis</name>
    <dbReference type="NCBI Taxonomy" id="390850"/>
    <lineage>
        <taxon>Eukaryota</taxon>
        <taxon>Metazoa</taxon>
        <taxon>Ecdysozoa</taxon>
        <taxon>Nematoda</taxon>
        <taxon>Chromadorea</taxon>
        <taxon>Rhabditida</taxon>
        <taxon>Tylenchina</taxon>
        <taxon>Tylenchomorpha</taxon>
        <taxon>Tylenchoidea</taxon>
        <taxon>Meloidogynidae</taxon>
        <taxon>Meloidogyninae</taxon>
        <taxon>Meloidogyne</taxon>
    </lineage>
</organism>
<dbReference type="EMBL" id="CAJEWN010000024">
    <property type="protein sequence ID" value="CAD2139994.1"/>
    <property type="molecule type" value="Genomic_DNA"/>
</dbReference>
<feature type="chain" id="PRO_5028244448" evidence="1">
    <location>
        <begin position="17"/>
        <end position="140"/>
    </location>
</feature>
<keyword evidence="1" id="KW-0732">Signal</keyword>
<proteinExistence type="predicted"/>
<name>A0A6V7U2L0_MELEN</name>
<evidence type="ECO:0000313" key="2">
    <source>
        <dbReference type="EMBL" id="CAD2139994.1"/>
    </source>
</evidence>
<gene>
    <name evidence="2" type="ORF">MENT_LOCUS6356</name>
</gene>
<evidence type="ECO:0000313" key="3">
    <source>
        <dbReference type="Proteomes" id="UP000580250"/>
    </source>
</evidence>
<dbReference type="Proteomes" id="UP000580250">
    <property type="component" value="Unassembled WGS sequence"/>
</dbReference>